<organism evidence="1 2">
    <name type="scientific">Atopobium deltae</name>
    <dbReference type="NCBI Taxonomy" id="1393034"/>
    <lineage>
        <taxon>Bacteria</taxon>
        <taxon>Bacillati</taxon>
        <taxon>Actinomycetota</taxon>
        <taxon>Coriobacteriia</taxon>
        <taxon>Coriobacteriales</taxon>
        <taxon>Atopobiaceae</taxon>
        <taxon>Atopobium</taxon>
    </lineage>
</organism>
<sequence>MGSKNAKKLVDAAIAEAASTGAITGVSTTDAVEEEQLHNFHLGTPALICRWRLSAATLPLENRHLRALGKRQVQGKPVSTKLIAWAKQHLEGTLRSGAADHPDGVLMLVIDTQGQAVMSVGPYQDLLFTSEKQLVQRANEACHEAHKTGIVPETLWLVHDDVLRVGIDEQVSFSAVGSLISDLAHTLGITVIHDTELLQKVSVQQIAYDQLFLASDEYGIALGQKKNDTKTQSRVAQKMYDSYQALLELPHKKSHKQAAQ</sequence>
<name>A0A133XWH4_9ACTN</name>
<dbReference type="Proteomes" id="UP000070675">
    <property type="component" value="Unassembled WGS sequence"/>
</dbReference>
<dbReference type="RefSeq" id="WP_231723328.1">
    <property type="nucleotide sequence ID" value="NZ_KQ959486.1"/>
</dbReference>
<dbReference type="PATRIC" id="fig|1393034.3.peg.367"/>
<protein>
    <submittedName>
        <fullName evidence="1">Uncharacterized protein</fullName>
    </submittedName>
</protein>
<dbReference type="STRING" id="1393034.HMPREF3192_00378"/>
<evidence type="ECO:0000313" key="2">
    <source>
        <dbReference type="Proteomes" id="UP000070675"/>
    </source>
</evidence>
<comment type="caution">
    <text evidence="1">The sequence shown here is derived from an EMBL/GenBank/DDBJ whole genome shotgun (WGS) entry which is preliminary data.</text>
</comment>
<dbReference type="AlphaFoldDB" id="A0A133XWH4"/>
<reference evidence="2" key="1">
    <citation type="submission" date="2016-01" db="EMBL/GenBank/DDBJ databases">
        <authorList>
            <person name="Mitreva M."/>
            <person name="Pepin K.H."/>
            <person name="Mihindukulasuriya K.A."/>
            <person name="Fulton R."/>
            <person name="Fronick C."/>
            <person name="O'Laughlin M."/>
            <person name="Miner T."/>
            <person name="Herter B."/>
            <person name="Rosa B.A."/>
            <person name="Cordes M."/>
            <person name="Tomlinson C."/>
            <person name="Wollam A."/>
            <person name="Palsikar V.B."/>
            <person name="Mardis E.R."/>
            <person name="Wilson R.K."/>
        </authorList>
    </citation>
    <scope>NUCLEOTIDE SEQUENCE [LARGE SCALE GENOMIC DNA]</scope>
    <source>
        <strain evidence="2">DNF00019</strain>
    </source>
</reference>
<evidence type="ECO:0000313" key="1">
    <source>
        <dbReference type="EMBL" id="KXB35297.1"/>
    </source>
</evidence>
<accession>A0A133XWH4</accession>
<proteinExistence type="predicted"/>
<keyword evidence="2" id="KW-1185">Reference proteome</keyword>
<gene>
    <name evidence="1" type="ORF">HMPREF3192_00378</name>
</gene>
<dbReference type="EMBL" id="LSCR01000005">
    <property type="protein sequence ID" value="KXB35297.1"/>
    <property type="molecule type" value="Genomic_DNA"/>
</dbReference>